<proteinExistence type="predicted"/>
<comment type="caution">
    <text evidence="1">The sequence shown here is derived from an EMBL/GenBank/DDBJ whole genome shotgun (WGS) entry which is preliminary data.</text>
</comment>
<keyword evidence="2" id="KW-1185">Reference proteome</keyword>
<sequence length="248" mass="28803">MILRRVRSDFRLFRGKLSAPYSRARKTAENTYAKTLINSYEVLRTCHQKSRHTDDRRVLPHKSVVTKHCPDYHVRGGPSSDGSDRLCCFLEVSTTQNVYFQNNIKSFTRTMREILEQSLNGRSTEYFRNEKAGYDRGEGEKERRMREKTYNLIETGENAAGNDIERTFENRSTWCGGIGSYIKLVEVIVGAQGFLAIKSKFHSGRTSQILENDVDIMEMFKSLPRKFMRQVLGNYYHLDQNDQCTRAI</sequence>
<protein>
    <submittedName>
        <fullName evidence="1">Uncharacterized protein</fullName>
    </submittedName>
</protein>
<evidence type="ECO:0000313" key="2">
    <source>
        <dbReference type="Proteomes" id="UP001607302"/>
    </source>
</evidence>
<dbReference type="AlphaFoldDB" id="A0ABD2A946"/>
<gene>
    <name evidence="1" type="ORF">V1478_012848</name>
</gene>
<accession>A0ABD2A946</accession>
<reference evidence="1 2" key="1">
    <citation type="journal article" date="2024" name="Ann. Entomol. Soc. Am.">
        <title>Genomic analyses of the southern and eastern yellowjacket wasps (Hymenoptera: Vespidae) reveal evolutionary signatures of social life.</title>
        <authorList>
            <person name="Catto M.A."/>
            <person name="Caine P.B."/>
            <person name="Orr S.E."/>
            <person name="Hunt B.G."/>
            <person name="Goodisman M.A.D."/>
        </authorList>
    </citation>
    <scope>NUCLEOTIDE SEQUENCE [LARGE SCALE GENOMIC DNA]</scope>
    <source>
        <strain evidence="1">233</strain>
        <tissue evidence="1">Head and thorax</tissue>
    </source>
</reference>
<name>A0ABD2A946_VESSQ</name>
<dbReference type="Proteomes" id="UP001607302">
    <property type="component" value="Unassembled WGS sequence"/>
</dbReference>
<organism evidence="1 2">
    <name type="scientific">Vespula squamosa</name>
    <name type="common">Southern yellow jacket</name>
    <name type="synonym">Wasp</name>
    <dbReference type="NCBI Taxonomy" id="30214"/>
    <lineage>
        <taxon>Eukaryota</taxon>
        <taxon>Metazoa</taxon>
        <taxon>Ecdysozoa</taxon>
        <taxon>Arthropoda</taxon>
        <taxon>Hexapoda</taxon>
        <taxon>Insecta</taxon>
        <taxon>Pterygota</taxon>
        <taxon>Neoptera</taxon>
        <taxon>Endopterygota</taxon>
        <taxon>Hymenoptera</taxon>
        <taxon>Apocrita</taxon>
        <taxon>Aculeata</taxon>
        <taxon>Vespoidea</taxon>
        <taxon>Vespidae</taxon>
        <taxon>Vespinae</taxon>
        <taxon>Vespula</taxon>
    </lineage>
</organism>
<evidence type="ECO:0000313" key="1">
    <source>
        <dbReference type="EMBL" id="KAL2717148.1"/>
    </source>
</evidence>
<dbReference type="EMBL" id="JAUDFV010000153">
    <property type="protein sequence ID" value="KAL2717148.1"/>
    <property type="molecule type" value="Genomic_DNA"/>
</dbReference>